<organism evidence="3 4">
    <name type="scientific">Iphiclides podalirius</name>
    <name type="common">scarce swallowtail</name>
    <dbReference type="NCBI Taxonomy" id="110791"/>
    <lineage>
        <taxon>Eukaryota</taxon>
        <taxon>Metazoa</taxon>
        <taxon>Ecdysozoa</taxon>
        <taxon>Arthropoda</taxon>
        <taxon>Hexapoda</taxon>
        <taxon>Insecta</taxon>
        <taxon>Pterygota</taxon>
        <taxon>Neoptera</taxon>
        <taxon>Endopterygota</taxon>
        <taxon>Lepidoptera</taxon>
        <taxon>Glossata</taxon>
        <taxon>Ditrysia</taxon>
        <taxon>Papilionoidea</taxon>
        <taxon>Papilionidae</taxon>
        <taxon>Papilioninae</taxon>
        <taxon>Iphiclides</taxon>
    </lineage>
</organism>
<name>A0ABN8J2S0_9NEOP</name>
<dbReference type="InterPro" id="IPR036322">
    <property type="entry name" value="WD40_repeat_dom_sf"/>
</dbReference>
<dbReference type="Pfam" id="PF23304">
    <property type="entry name" value="GAE_BBS1"/>
    <property type="match status" value="1"/>
</dbReference>
<gene>
    <name evidence="3" type="ORF">IPOD504_LOCUS16163</name>
</gene>
<keyword evidence="4" id="KW-1185">Reference proteome</keyword>
<dbReference type="Proteomes" id="UP000837857">
    <property type="component" value="Chromosome 7"/>
</dbReference>
<feature type="non-terminal residue" evidence="3">
    <location>
        <position position="1"/>
    </location>
</feature>
<dbReference type="InterPro" id="IPR032728">
    <property type="entry name" value="BBS1_N"/>
</dbReference>
<protein>
    <recommendedName>
        <fullName evidence="5">Bardet-Biedl syndrome 1</fullName>
    </recommendedName>
</protein>
<dbReference type="SUPFAM" id="SSF50978">
    <property type="entry name" value="WD40 repeat-like"/>
    <property type="match status" value="1"/>
</dbReference>
<feature type="domain" description="Bardet-Biedl syndrome 1 N-terminal" evidence="1">
    <location>
        <begin position="5"/>
        <end position="207"/>
    </location>
</feature>
<evidence type="ECO:0000259" key="1">
    <source>
        <dbReference type="Pfam" id="PF14779"/>
    </source>
</evidence>
<dbReference type="PANTHER" id="PTHR20870">
    <property type="entry name" value="BARDET-BIEDL SYNDROME 1 PROTEIN"/>
    <property type="match status" value="1"/>
</dbReference>
<evidence type="ECO:0000259" key="2">
    <source>
        <dbReference type="Pfam" id="PF23304"/>
    </source>
</evidence>
<dbReference type="EMBL" id="OW152819">
    <property type="protein sequence ID" value="CAH2074626.1"/>
    <property type="molecule type" value="Genomic_DNA"/>
</dbReference>
<feature type="domain" description="Bardet-Biedl syndrome 1 protein GAE" evidence="2">
    <location>
        <begin position="420"/>
        <end position="499"/>
    </location>
</feature>
<dbReference type="Pfam" id="PF14779">
    <property type="entry name" value="BBS1"/>
    <property type="match status" value="1"/>
</dbReference>
<accession>A0ABN8J2S0</accession>
<evidence type="ECO:0008006" key="5">
    <source>
        <dbReference type="Google" id="ProtNLM"/>
    </source>
</evidence>
<evidence type="ECO:0000313" key="4">
    <source>
        <dbReference type="Proteomes" id="UP000837857"/>
    </source>
</evidence>
<dbReference type="PANTHER" id="PTHR20870:SF0">
    <property type="entry name" value="BARDET-BIEDL SYNDROME 1 PROTEIN"/>
    <property type="match status" value="1"/>
</dbReference>
<sequence>MQIADLLLPDLPLGIVGFYTSETTPRAFPVVAVATSSCIYIYRNLKLFFKYYLPSVELSTCELEIWKQLMDPINQNNKSLTGLTASLQTIPQKVLSSQSQHFLILDAEQRLEYVEQMTGLPGCKNVEIACITTLKIHSVDKYAISCLVVGTEEGEVIILEPATFTTANIAKLCAIKKTPYQMVATGLYSVDYRITIATREKSVCLLKRDWKEGQLLFNTDEHIIAIEVSTIDNSIFVICCDKKFSCYSKKGKKLWSLNLEHRPIAVTLVPIMHLGITLTAVALASGHLHLYDGNSLRDTMFVKEVVSAVKFGQLGQEENVFIIITNSGGLALKILKRTAEFLAAAGGVAAAGAPPPQPWLLPKRSKLFLEQSARERENAVAMHQAFQLELSRLRLESARVLLAAHSSGDNSVATGALEPVRLSAEVEGLGPVFRVTLVVENSSSDKAVIGLALLFNAHTNYKISRPYLKVPLLPPNSRVQLRTRVEELFGDEISPEVLLRGVTGRGGERCLLKVLLLKDGRRSPALAATVQIPPTDPMMVPYDRLLPATDFD</sequence>
<proteinExistence type="predicted"/>
<evidence type="ECO:0000313" key="3">
    <source>
        <dbReference type="EMBL" id="CAH2074626.1"/>
    </source>
</evidence>
<dbReference type="InterPro" id="IPR056419">
    <property type="entry name" value="GAE_BBS1"/>
</dbReference>
<reference evidence="3" key="1">
    <citation type="submission" date="2022-03" db="EMBL/GenBank/DDBJ databases">
        <authorList>
            <person name="Martin H S."/>
        </authorList>
    </citation>
    <scope>NUCLEOTIDE SEQUENCE</scope>
</reference>
<dbReference type="InterPro" id="IPR028784">
    <property type="entry name" value="BBS1"/>
</dbReference>